<evidence type="ECO:0000256" key="2">
    <source>
        <dbReference type="ARBA" id="ARBA00022898"/>
    </source>
</evidence>
<dbReference type="InterPro" id="IPR036390">
    <property type="entry name" value="WH_DNA-bd_sf"/>
</dbReference>
<dbReference type="Pfam" id="PF00392">
    <property type="entry name" value="GntR"/>
    <property type="match status" value="1"/>
</dbReference>
<dbReference type="InterPro" id="IPR000524">
    <property type="entry name" value="Tscrpt_reg_HTH_GntR"/>
</dbReference>
<feature type="domain" description="HTH gntR-type" evidence="6">
    <location>
        <begin position="10"/>
        <end position="78"/>
    </location>
</feature>
<dbReference type="InterPro" id="IPR051446">
    <property type="entry name" value="HTH_trans_reg/aminotransferase"/>
</dbReference>
<name>E3I2V8_RHOVT</name>
<dbReference type="SMART" id="SM00345">
    <property type="entry name" value="HTH_GNTR"/>
    <property type="match status" value="1"/>
</dbReference>
<keyword evidence="3" id="KW-0805">Transcription regulation</keyword>
<dbReference type="GO" id="GO:0030170">
    <property type="term" value="F:pyridoxal phosphate binding"/>
    <property type="evidence" value="ECO:0007669"/>
    <property type="project" value="InterPro"/>
</dbReference>
<dbReference type="AlphaFoldDB" id="E3I2V8"/>
<dbReference type="HOGENOM" id="CLU_017584_0_0_5"/>
<dbReference type="GO" id="GO:0003677">
    <property type="term" value="F:DNA binding"/>
    <property type="evidence" value="ECO:0007669"/>
    <property type="project" value="UniProtKB-KW"/>
</dbReference>
<keyword evidence="8" id="KW-1185">Reference proteome</keyword>
<evidence type="ECO:0000256" key="3">
    <source>
        <dbReference type="ARBA" id="ARBA00023015"/>
    </source>
</evidence>
<keyword evidence="7" id="KW-0032">Aminotransferase</keyword>
<dbReference type="Gene3D" id="3.40.640.10">
    <property type="entry name" value="Type I PLP-dependent aspartate aminotransferase-like (Major domain)"/>
    <property type="match status" value="1"/>
</dbReference>
<dbReference type="CDD" id="cd00609">
    <property type="entry name" value="AAT_like"/>
    <property type="match status" value="1"/>
</dbReference>
<evidence type="ECO:0000259" key="6">
    <source>
        <dbReference type="PROSITE" id="PS50949"/>
    </source>
</evidence>
<dbReference type="Gene3D" id="1.10.10.10">
    <property type="entry name" value="Winged helix-like DNA-binding domain superfamily/Winged helix DNA-binding domain"/>
    <property type="match status" value="1"/>
</dbReference>
<dbReference type="KEGG" id="rva:Rvan_3370"/>
<dbReference type="InterPro" id="IPR004839">
    <property type="entry name" value="Aminotransferase_I/II_large"/>
</dbReference>
<accession>E3I2V8</accession>
<dbReference type="eggNOG" id="COG1167">
    <property type="taxonomic scope" value="Bacteria"/>
</dbReference>
<keyword evidence="5" id="KW-0804">Transcription</keyword>
<dbReference type="InterPro" id="IPR015421">
    <property type="entry name" value="PyrdxlP-dep_Trfase_major"/>
</dbReference>
<dbReference type="Pfam" id="PF00155">
    <property type="entry name" value="Aminotran_1_2"/>
    <property type="match status" value="1"/>
</dbReference>
<dbReference type="SUPFAM" id="SSF53383">
    <property type="entry name" value="PLP-dependent transferases"/>
    <property type="match status" value="1"/>
</dbReference>
<dbReference type="OrthoDB" id="9802328at2"/>
<evidence type="ECO:0000256" key="4">
    <source>
        <dbReference type="ARBA" id="ARBA00023125"/>
    </source>
</evidence>
<dbReference type="SUPFAM" id="SSF46785">
    <property type="entry name" value="Winged helix' DNA-binding domain"/>
    <property type="match status" value="1"/>
</dbReference>
<dbReference type="Gene3D" id="3.90.1150.10">
    <property type="entry name" value="Aspartate Aminotransferase, domain 1"/>
    <property type="match status" value="1"/>
</dbReference>
<keyword evidence="7" id="KW-0808">Transferase</keyword>
<dbReference type="InterPro" id="IPR015424">
    <property type="entry name" value="PyrdxlP-dep_Trfase"/>
</dbReference>
<evidence type="ECO:0000313" key="7">
    <source>
        <dbReference type="EMBL" id="ADP72553.1"/>
    </source>
</evidence>
<dbReference type="GO" id="GO:0003700">
    <property type="term" value="F:DNA-binding transcription factor activity"/>
    <property type="evidence" value="ECO:0007669"/>
    <property type="project" value="InterPro"/>
</dbReference>
<dbReference type="Proteomes" id="UP000001399">
    <property type="component" value="Chromosome"/>
</dbReference>
<keyword evidence="4" id="KW-0238">DNA-binding</keyword>
<dbReference type="PROSITE" id="PS50949">
    <property type="entry name" value="HTH_GNTR"/>
    <property type="match status" value="1"/>
</dbReference>
<dbReference type="InterPro" id="IPR015422">
    <property type="entry name" value="PyrdxlP-dep_Trfase_small"/>
</dbReference>
<proteinExistence type="inferred from homology"/>
<dbReference type="PANTHER" id="PTHR46577:SF2">
    <property type="entry name" value="TRANSCRIPTIONAL REGULATORY PROTEIN"/>
    <property type="match status" value="1"/>
</dbReference>
<sequence length="485" mass="52485">MAAFMSSNSQLLYREIAEQIGAQIEAGLYREGERLPSVRTLAKTHQVSATTAARVLIELEQNGFVEARARSGFYVCSRTRQRNTPSATRTAPIPASANVNALIGRIFRATISAGAAGRVMPLGAAELDEALLPHKELAVAVARAVREGGASLLAYGHRNGDPDLRRRIVHILGLRGVSLVPDDIVVTTGESEALGLALMALTSPGAAVAVESPCFFGILQWIETLGLRAVEIATDPHRGIDIDELERIAEAMPLAALALNPTFHNPFGFAMPPEAMARLMSVVERHRLPVIEDDVYGELHHAGRGRLPMKSFDREGWVFYCSSFSKTLAPGFRIGWCVPGRFAESFERVRAPCNAGVTTLTQRALAVYLDGRAYRRHLDGLRRLFGSQASAIRTLVLESFPIGTLISEPGGGFVFWVEIPAPFDAMRFSELAIAEGISIAPGPIFSASGRFDNAFRLSVGRCLTPDVDAAIRSLGRIAVEMKTGR</sequence>
<comment type="similarity">
    <text evidence="1">In the C-terminal section; belongs to the class-I pyridoxal-phosphate-dependent aminotransferase family.</text>
</comment>
<dbReference type="EMBL" id="CP002292">
    <property type="protein sequence ID" value="ADP72553.1"/>
    <property type="molecule type" value="Genomic_DNA"/>
</dbReference>
<evidence type="ECO:0000256" key="5">
    <source>
        <dbReference type="ARBA" id="ARBA00023163"/>
    </source>
</evidence>
<dbReference type="CDD" id="cd07377">
    <property type="entry name" value="WHTH_GntR"/>
    <property type="match status" value="1"/>
</dbReference>
<keyword evidence="2" id="KW-0663">Pyridoxal phosphate</keyword>
<dbReference type="PANTHER" id="PTHR46577">
    <property type="entry name" value="HTH-TYPE TRANSCRIPTIONAL REGULATORY PROTEIN GABR"/>
    <property type="match status" value="1"/>
</dbReference>
<evidence type="ECO:0000313" key="8">
    <source>
        <dbReference type="Proteomes" id="UP000001399"/>
    </source>
</evidence>
<reference evidence="8" key="1">
    <citation type="journal article" date="2011" name="J. Bacteriol.">
        <title>Genome sequences of eight morphologically diverse alphaproteobacteria.</title>
        <authorList>
            <consortium name="US DOE Joint Genome Institute"/>
            <person name="Brown P.J."/>
            <person name="Kysela D.T."/>
            <person name="Buechlein A."/>
            <person name="Hemmerich C."/>
            <person name="Brun Y.V."/>
        </authorList>
    </citation>
    <scope>NUCLEOTIDE SEQUENCE [LARGE SCALE GENOMIC DNA]</scope>
    <source>
        <strain evidence="8">ATCC 17100 / ATH 3.1.1 / DSM 162 / LMG 4299</strain>
    </source>
</reference>
<protein>
    <submittedName>
        <fullName evidence="7">Transcriptional regulator, GntR family with aminotransferase domain</fullName>
    </submittedName>
</protein>
<organism evidence="7 8">
    <name type="scientific">Rhodomicrobium vannielii (strain ATCC 17100 / DSM 162 / LMG 4299 / NCIMB 10020 / ATH 3.1.1)</name>
    <dbReference type="NCBI Taxonomy" id="648757"/>
    <lineage>
        <taxon>Bacteria</taxon>
        <taxon>Pseudomonadati</taxon>
        <taxon>Pseudomonadota</taxon>
        <taxon>Alphaproteobacteria</taxon>
        <taxon>Hyphomicrobiales</taxon>
        <taxon>Hyphomicrobiaceae</taxon>
        <taxon>Rhodomicrobium</taxon>
    </lineage>
</organism>
<gene>
    <name evidence="7" type="ordered locus">Rvan_3370</name>
</gene>
<dbReference type="InterPro" id="IPR036388">
    <property type="entry name" value="WH-like_DNA-bd_sf"/>
</dbReference>
<dbReference type="STRING" id="648757.Rvan_3370"/>
<evidence type="ECO:0000256" key="1">
    <source>
        <dbReference type="ARBA" id="ARBA00005384"/>
    </source>
</evidence>
<dbReference type="GO" id="GO:0008483">
    <property type="term" value="F:transaminase activity"/>
    <property type="evidence" value="ECO:0007669"/>
    <property type="project" value="UniProtKB-KW"/>
</dbReference>